<organism evidence="5 6">
    <name type="scientific">candidate division WWE3 bacterium</name>
    <dbReference type="NCBI Taxonomy" id="2053526"/>
    <lineage>
        <taxon>Bacteria</taxon>
        <taxon>Katanobacteria</taxon>
    </lineage>
</organism>
<dbReference type="PANTHER" id="PTHR12829">
    <property type="entry name" value="N6-ADENOSINE-METHYLTRANSFERASE"/>
    <property type="match status" value="1"/>
</dbReference>
<dbReference type="InterPro" id="IPR029063">
    <property type="entry name" value="SAM-dependent_MTases_sf"/>
</dbReference>
<evidence type="ECO:0000313" key="5">
    <source>
        <dbReference type="EMBL" id="MCA9397245.1"/>
    </source>
</evidence>
<proteinExistence type="inferred from homology"/>
<dbReference type="InterPro" id="IPR002052">
    <property type="entry name" value="DNA_methylase_N6_adenine_CS"/>
</dbReference>
<dbReference type="GO" id="GO:0032259">
    <property type="term" value="P:methylation"/>
    <property type="evidence" value="ECO:0007669"/>
    <property type="project" value="UniProtKB-KW"/>
</dbReference>
<evidence type="ECO:0000256" key="1">
    <source>
        <dbReference type="ARBA" id="ARBA00022603"/>
    </source>
</evidence>
<keyword evidence="1" id="KW-0489">Methyltransferase</keyword>
<accession>A0A955LVA8</accession>
<dbReference type="PANTHER" id="PTHR12829:SF7">
    <property type="entry name" value="N6-ADENOSINE-METHYLTRANSFERASE CATALYTIC SUBUNIT"/>
    <property type="match status" value="1"/>
</dbReference>
<evidence type="ECO:0000256" key="4">
    <source>
        <dbReference type="PROSITE-ProRule" id="PRU00489"/>
    </source>
</evidence>
<evidence type="ECO:0000256" key="3">
    <source>
        <dbReference type="ARBA" id="ARBA00022691"/>
    </source>
</evidence>
<evidence type="ECO:0000256" key="2">
    <source>
        <dbReference type="ARBA" id="ARBA00022679"/>
    </source>
</evidence>
<dbReference type="AlphaFoldDB" id="A0A955LVA8"/>
<comment type="similarity">
    <text evidence="4">Belongs to the MT-A70-like family.</text>
</comment>
<reference evidence="5" key="2">
    <citation type="journal article" date="2021" name="Microbiome">
        <title>Successional dynamics and alternative stable states in a saline activated sludge microbial community over 9 years.</title>
        <authorList>
            <person name="Wang Y."/>
            <person name="Ye J."/>
            <person name="Ju F."/>
            <person name="Liu L."/>
            <person name="Boyd J.A."/>
            <person name="Deng Y."/>
            <person name="Parks D.H."/>
            <person name="Jiang X."/>
            <person name="Yin X."/>
            <person name="Woodcroft B.J."/>
            <person name="Tyson G.W."/>
            <person name="Hugenholtz P."/>
            <person name="Polz M.F."/>
            <person name="Zhang T."/>
        </authorList>
    </citation>
    <scope>NUCLEOTIDE SEQUENCE</scope>
    <source>
        <strain evidence="5">HKST-UBA02</strain>
    </source>
</reference>
<dbReference type="InterPro" id="IPR007757">
    <property type="entry name" value="MT-A70-like"/>
</dbReference>
<dbReference type="SUPFAM" id="SSF53335">
    <property type="entry name" value="S-adenosyl-L-methionine-dependent methyltransferases"/>
    <property type="match status" value="1"/>
</dbReference>
<protein>
    <recommendedName>
        <fullName evidence="7">Adenine methyltransferase</fullName>
    </recommendedName>
</protein>
<keyword evidence="2" id="KW-0808">Transferase</keyword>
<comment type="caution">
    <text evidence="5">The sequence shown here is derived from an EMBL/GenBank/DDBJ whole genome shotgun (WGS) entry which is preliminary data.</text>
</comment>
<gene>
    <name evidence="5" type="ORF">KC573_00290</name>
</gene>
<dbReference type="Pfam" id="PF05063">
    <property type="entry name" value="MT-A70"/>
    <property type="match status" value="1"/>
</dbReference>
<dbReference type="GO" id="GO:0008168">
    <property type="term" value="F:methyltransferase activity"/>
    <property type="evidence" value="ECO:0007669"/>
    <property type="project" value="UniProtKB-KW"/>
</dbReference>
<keyword evidence="3" id="KW-0949">S-adenosyl-L-methionine</keyword>
<dbReference type="Proteomes" id="UP000699691">
    <property type="component" value="Unassembled WGS sequence"/>
</dbReference>
<dbReference type="EMBL" id="JAGQKY010000006">
    <property type="protein sequence ID" value="MCA9397245.1"/>
    <property type="molecule type" value="Genomic_DNA"/>
</dbReference>
<name>A0A955LVA8_UNCKA</name>
<dbReference type="PROSITE" id="PS51143">
    <property type="entry name" value="MT_A70"/>
    <property type="match status" value="1"/>
</dbReference>
<dbReference type="PROSITE" id="PS00092">
    <property type="entry name" value="N6_MTASE"/>
    <property type="match status" value="1"/>
</dbReference>
<sequence>MKYDIIAADPPWTFTTWGKDRSEKAPQYDLMTLDDIKSLPVCKISHENTILLLWATNPLLPKAFEVAEAWGFPCYATVVFAWVKTTRLGNLQAGTGYYTQSNMEPVLLFHKGSPYPRAKAGIHQIIHSSNLQTSMPGFEEYLPDYIQYEEVLFAQAGAHSKKPPTFYNRVEQLWGAQATRLELFAREKRKGWAVIGNEINGLDAVVAINIHASMKRKEEVCFGSENVSASSLKLDELAREGGAGSSIMSTATQLSFIDLFQATNSSNTISTKSVSNRVLKVRPRIFMRHWRSRCSRSTAPTRRSISTSFILTHTGLLRRIYIKR</sequence>
<dbReference type="GO" id="GO:0003676">
    <property type="term" value="F:nucleic acid binding"/>
    <property type="evidence" value="ECO:0007669"/>
    <property type="project" value="InterPro"/>
</dbReference>
<reference evidence="5" key="1">
    <citation type="submission" date="2020-04" db="EMBL/GenBank/DDBJ databases">
        <authorList>
            <person name="Zhang T."/>
        </authorList>
    </citation>
    <scope>NUCLEOTIDE SEQUENCE</scope>
    <source>
        <strain evidence="5">HKST-UBA02</strain>
    </source>
</reference>
<evidence type="ECO:0000313" key="6">
    <source>
        <dbReference type="Proteomes" id="UP000699691"/>
    </source>
</evidence>
<evidence type="ECO:0008006" key="7">
    <source>
        <dbReference type="Google" id="ProtNLM"/>
    </source>
</evidence>